<feature type="compositionally biased region" description="Basic and acidic residues" evidence="1">
    <location>
        <begin position="99"/>
        <end position="114"/>
    </location>
</feature>
<evidence type="ECO:0000256" key="1">
    <source>
        <dbReference type="SAM" id="MobiDB-lite"/>
    </source>
</evidence>
<dbReference type="AlphaFoldDB" id="A0AAV1G9Z7"/>
<dbReference type="EMBL" id="OY660876">
    <property type="protein sequence ID" value="CAJ1069824.1"/>
    <property type="molecule type" value="Genomic_DNA"/>
</dbReference>
<feature type="region of interest" description="Disordered" evidence="1">
    <location>
        <begin position="63"/>
        <end position="114"/>
    </location>
</feature>
<protein>
    <submittedName>
        <fullName evidence="2">Uncharacterized protein</fullName>
    </submittedName>
</protein>
<dbReference type="Proteomes" id="UP001178508">
    <property type="component" value="Chromosome 13"/>
</dbReference>
<reference evidence="2" key="1">
    <citation type="submission" date="2023-08" db="EMBL/GenBank/DDBJ databases">
        <authorList>
            <person name="Alioto T."/>
            <person name="Alioto T."/>
            <person name="Gomez Garrido J."/>
        </authorList>
    </citation>
    <scope>NUCLEOTIDE SEQUENCE</scope>
</reference>
<feature type="compositionally biased region" description="Basic residues" evidence="1">
    <location>
        <begin position="87"/>
        <end position="98"/>
    </location>
</feature>
<name>A0AAV1G9Z7_XYRNO</name>
<organism evidence="2 3">
    <name type="scientific">Xyrichtys novacula</name>
    <name type="common">Pearly razorfish</name>
    <name type="synonym">Hemipteronotus novacula</name>
    <dbReference type="NCBI Taxonomy" id="13765"/>
    <lineage>
        <taxon>Eukaryota</taxon>
        <taxon>Metazoa</taxon>
        <taxon>Chordata</taxon>
        <taxon>Craniata</taxon>
        <taxon>Vertebrata</taxon>
        <taxon>Euteleostomi</taxon>
        <taxon>Actinopterygii</taxon>
        <taxon>Neopterygii</taxon>
        <taxon>Teleostei</taxon>
        <taxon>Neoteleostei</taxon>
        <taxon>Acanthomorphata</taxon>
        <taxon>Eupercaria</taxon>
        <taxon>Labriformes</taxon>
        <taxon>Labridae</taxon>
        <taxon>Xyrichtys</taxon>
    </lineage>
</organism>
<gene>
    <name evidence="2" type="ORF">XNOV1_A006710</name>
</gene>
<sequence>MRRDLVNQEVELVVEGRVGEVDRWRGVGDRHGHGVVPPQQLLYDAPHVQPMTVLARKDQNMTRISLGGGIEEQEEEERSRKEETKTKMKPLKKKRRKNLHDEWKQKSAAEFDLV</sequence>
<evidence type="ECO:0000313" key="2">
    <source>
        <dbReference type="EMBL" id="CAJ1069824.1"/>
    </source>
</evidence>
<proteinExistence type="predicted"/>
<keyword evidence="3" id="KW-1185">Reference proteome</keyword>
<evidence type="ECO:0000313" key="3">
    <source>
        <dbReference type="Proteomes" id="UP001178508"/>
    </source>
</evidence>
<accession>A0AAV1G9Z7</accession>
<feature type="compositionally biased region" description="Basic and acidic residues" evidence="1">
    <location>
        <begin position="77"/>
        <end position="86"/>
    </location>
</feature>